<name>A0A4Z1KUT8_9HELO</name>
<accession>A0A4Z1KUT8</accession>
<gene>
    <name evidence="2" type="ORF">BPOR_0173g00010</name>
</gene>
<protein>
    <submittedName>
        <fullName evidence="2">Uncharacterized protein</fullName>
    </submittedName>
</protein>
<keyword evidence="1" id="KW-1133">Transmembrane helix</keyword>
<proteinExistence type="predicted"/>
<organism evidence="2 3">
    <name type="scientific">Botrytis porri</name>
    <dbReference type="NCBI Taxonomy" id="87229"/>
    <lineage>
        <taxon>Eukaryota</taxon>
        <taxon>Fungi</taxon>
        <taxon>Dikarya</taxon>
        <taxon>Ascomycota</taxon>
        <taxon>Pezizomycotina</taxon>
        <taxon>Leotiomycetes</taxon>
        <taxon>Helotiales</taxon>
        <taxon>Sclerotiniaceae</taxon>
        <taxon>Botrytis</taxon>
    </lineage>
</organism>
<reference evidence="2 3" key="1">
    <citation type="submission" date="2017-12" db="EMBL/GenBank/DDBJ databases">
        <title>Comparative genomics of Botrytis spp.</title>
        <authorList>
            <person name="Valero-Jimenez C.A."/>
            <person name="Tapia P."/>
            <person name="Veloso J."/>
            <person name="Silva-Moreno E."/>
            <person name="Staats M."/>
            <person name="Valdes J.H."/>
            <person name="Van Kan J.A.L."/>
        </authorList>
    </citation>
    <scope>NUCLEOTIDE SEQUENCE [LARGE SCALE GENOMIC DNA]</scope>
    <source>
        <strain evidence="2 3">MUCL3349</strain>
    </source>
</reference>
<feature type="transmembrane region" description="Helical" evidence="1">
    <location>
        <begin position="75"/>
        <end position="99"/>
    </location>
</feature>
<sequence length="495" mass="54849">MLNSLRFAARIHELWIGSSVAYMVSHFIVFMLAKAKGVPFGLLGAGLQIGDLRFFTRRSFWSSFECSHERKLSMYLFALFVVFYSNLTALAGSSSAIAMRPNLDWWQMTNNTLVFRFPTKFELRPINLLEPLAPPLLMVNCSNYVESPAYFVCPASGAQYINTWLNNLGFNVLKGESANMIFYNAYTNTRNFLASAGMDSGHSYTNSLSVVPQLAIDLYKNYSGSASIGGIFMLPMSRRVYNGTGRSTVQDTLITLCTFDSKWLQTRVKYGPTTSDIINDNFTDSSTSSGLRSLIKNAHQERTKKKRSQFSYVINITPGWAAYTNIVVPGVHLTQNLTQDLTAPMINFSGGMHATPTFPSPAPAHNLPNVIFIQVGGPSPPSSAADIQGFISLYAGVFMTDALARYGSQSVISDGNSLFGHNNTLKRLTSLKNKPELFKGWLEWKFEIWRRGYSYGIRGIITNIALALLVSHCISTLGFMVTCVLLGGEQLLGIR</sequence>
<keyword evidence="1" id="KW-0812">Transmembrane</keyword>
<dbReference type="EMBL" id="PQXO01000173">
    <property type="protein sequence ID" value="TGO88260.1"/>
    <property type="molecule type" value="Genomic_DNA"/>
</dbReference>
<evidence type="ECO:0000313" key="2">
    <source>
        <dbReference type="EMBL" id="TGO88260.1"/>
    </source>
</evidence>
<evidence type="ECO:0000256" key="1">
    <source>
        <dbReference type="SAM" id="Phobius"/>
    </source>
</evidence>
<feature type="transmembrane region" description="Helical" evidence="1">
    <location>
        <begin position="12"/>
        <end position="32"/>
    </location>
</feature>
<keyword evidence="3" id="KW-1185">Reference proteome</keyword>
<feature type="transmembrane region" description="Helical" evidence="1">
    <location>
        <begin position="464"/>
        <end position="487"/>
    </location>
</feature>
<dbReference type="AlphaFoldDB" id="A0A4Z1KUT8"/>
<evidence type="ECO:0000313" key="3">
    <source>
        <dbReference type="Proteomes" id="UP000297280"/>
    </source>
</evidence>
<dbReference type="Proteomes" id="UP000297280">
    <property type="component" value="Unassembled WGS sequence"/>
</dbReference>
<keyword evidence="1" id="KW-0472">Membrane</keyword>
<comment type="caution">
    <text evidence="2">The sequence shown here is derived from an EMBL/GenBank/DDBJ whole genome shotgun (WGS) entry which is preliminary data.</text>
</comment>
<dbReference type="STRING" id="87229.A0A4Z1KUT8"/>